<reference evidence="1 2" key="1">
    <citation type="submission" date="2018-03" db="EMBL/GenBank/DDBJ databases">
        <title>Ahniella affigens gen. nov., sp. nov., a gammaproteobacterium isolated from sandy soil near a stream.</title>
        <authorList>
            <person name="Ko Y."/>
            <person name="Kim J.-H."/>
        </authorList>
    </citation>
    <scope>NUCLEOTIDE SEQUENCE [LARGE SCALE GENOMIC DNA]</scope>
    <source>
        <strain evidence="1 2">D13</strain>
    </source>
</reference>
<keyword evidence="2" id="KW-1185">Reference proteome</keyword>
<dbReference type="AlphaFoldDB" id="A0A2P1PPU1"/>
<reference evidence="1 2" key="2">
    <citation type="submission" date="2018-03" db="EMBL/GenBank/DDBJ databases">
        <authorList>
            <person name="Keele B.F."/>
        </authorList>
    </citation>
    <scope>NUCLEOTIDE SEQUENCE [LARGE SCALE GENOMIC DNA]</scope>
    <source>
        <strain evidence="1 2">D13</strain>
    </source>
</reference>
<sequence>MQLLVAGCRFTRTRGVTTVGIAGQPVEGDMINVTEAEALLGTLCVKYGFCLPPLWHARLVHCPPKSVVKFTDAVFHAEGLDPRTADSSTYAAVRAEVCAAFERSRASAAVLLPNPSFERRGED</sequence>
<proteinExistence type="predicted"/>
<name>A0A2P1PPU1_9GAMM</name>
<dbReference type="Proteomes" id="UP000241074">
    <property type="component" value="Chromosome"/>
</dbReference>
<evidence type="ECO:0000313" key="1">
    <source>
        <dbReference type="EMBL" id="AVP96832.1"/>
    </source>
</evidence>
<dbReference type="EMBL" id="CP027860">
    <property type="protein sequence ID" value="AVP96832.1"/>
    <property type="molecule type" value="Genomic_DNA"/>
</dbReference>
<evidence type="ECO:0000313" key="2">
    <source>
        <dbReference type="Proteomes" id="UP000241074"/>
    </source>
</evidence>
<gene>
    <name evidence="1" type="ORF">C7S18_06290</name>
</gene>
<organism evidence="1 2">
    <name type="scientific">Ahniella affigens</name>
    <dbReference type="NCBI Taxonomy" id="2021234"/>
    <lineage>
        <taxon>Bacteria</taxon>
        <taxon>Pseudomonadati</taxon>
        <taxon>Pseudomonadota</taxon>
        <taxon>Gammaproteobacteria</taxon>
        <taxon>Lysobacterales</taxon>
        <taxon>Rhodanobacteraceae</taxon>
        <taxon>Ahniella</taxon>
    </lineage>
</organism>
<dbReference type="KEGG" id="xba:C7S18_06290"/>
<accession>A0A2P1PPU1</accession>
<protein>
    <submittedName>
        <fullName evidence="1">Uncharacterized protein</fullName>
    </submittedName>
</protein>